<reference evidence="7" key="1">
    <citation type="submission" date="2025-08" db="UniProtKB">
        <authorList>
            <consortium name="RefSeq"/>
        </authorList>
    </citation>
    <scope>IDENTIFICATION</scope>
    <source>
        <strain evidence="7">OHB3-1</strain>
    </source>
</reference>
<dbReference type="GO" id="GO:0003677">
    <property type="term" value="F:DNA binding"/>
    <property type="evidence" value="ECO:0007669"/>
    <property type="project" value="UniProtKB-KW"/>
</dbReference>
<dbReference type="OrthoDB" id="757982at2759"/>
<dbReference type="SUPFAM" id="SSF101936">
    <property type="entry name" value="DNA-binding pseudobarrel domain"/>
    <property type="match status" value="1"/>
</dbReference>
<sequence>MKYKYWANNRSRMYVLENTGDFVRQNGLVIGDAMTLYEDECKNLYVTIQKGEKHSSMEEKQRIVHGEESAKIYTNNNITIKDEEEEASLALLIEELKPPPNLTLSHSSDSGCTTASFERGCYITRRQSTAARGKGKEEDLDHYQSINNNYNNSNGFEDCFGGLDPLPEVGRFNCSLFDYLSNDRT</sequence>
<evidence type="ECO:0000256" key="5">
    <source>
        <dbReference type="ARBA" id="ARBA00023242"/>
    </source>
</evidence>
<comment type="subcellular location">
    <subcellularLocation>
        <location evidence="1">Nucleus</location>
    </subcellularLocation>
</comment>
<dbReference type="InterPro" id="IPR044800">
    <property type="entry name" value="LEC2-like"/>
</dbReference>
<evidence type="ECO:0000256" key="1">
    <source>
        <dbReference type="ARBA" id="ARBA00004123"/>
    </source>
</evidence>
<keyword evidence="2" id="KW-0805">Transcription regulation</keyword>
<keyword evidence="6" id="KW-1185">Reference proteome</keyword>
<evidence type="ECO:0000313" key="7">
    <source>
        <dbReference type="RefSeq" id="XP_022142260.1"/>
    </source>
</evidence>
<evidence type="ECO:0000256" key="2">
    <source>
        <dbReference type="ARBA" id="ARBA00023015"/>
    </source>
</evidence>
<dbReference type="PANTHER" id="PTHR31140">
    <property type="entry name" value="B3 DOMAIN-CONTAINING TRANSCRIPTION FACTOR ABI3"/>
    <property type="match status" value="1"/>
</dbReference>
<dbReference type="KEGG" id="mcha:111012422"/>
<proteinExistence type="predicted"/>
<dbReference type="Gene3D" id="2.40.330.10">
    <property type="entry name" value="DNA-binding pseudobarrel domain"/>
    <property type="match status" value="1"/>
</dbReference>
<dbReference type="GO" id="GO:0005634">
    <property type="term" value="C:nucleus"/>
    <property type="evidence" value="ECO:0007669"/>
    <property type="project" value="UniProtKB-SubCell"/>
</dbReference>
<evidence type="ECO:0000313" key="6">
    <source>
        <dbReference type="Proteomes" id="UP000504603"/>
    </source>
</evidence>
<keyword evidence="4" id="KW-0804">Transcription</keyword>
<keyword evidence="3" id="KW-0238">DNA-binding</keyword>
<dbReference type="Proteomes" id="UP000504603">
    <property type="component" value="Unplaced"/>
</dbReference>
<dbReference type="GeneID" id="111012422"/>
<dbReference type="AlphaFoldDB" id="A0A6J1CKF6"/>
<evidence type="ECO:0000256" key="4">
    <source>
        <dbReference type="ARBA" id="ARBA00023163"/>
    </source>
</evidence>
<evidence type="ECO:0000256" key="3">
    <source>
        <dbReference type="ARBA" id="ARBA00023125"/>
    </source>
</evidence>
<protein>
    <submittedName>
        <fullName evidence="7">B3 domain-containing transcription factor LEC2-like</fullName>
    </submittedName>
</protein>
<name>A0A6J1CKF6_MOMCH</name>
<accession>A0A6J1CKF6</accession>
<dbReference type="InterPro" id="IPR015300">
    <property type="entry name" value="DNA-bd_pseudobarrel_sf"/>
</dbReference>
<dbReference type="GO" id="GO:0003700">
    <property type="term" value="F:DNA-binding transcription factor activity"/>
    <property type="evidence" value="ECO:0007669"/>
    <property type="project" value="InterPro"/>
</dbReference>
<keyword evidence="5" id="KW-0539">Nucleus</keyword>
<dbReference type="PANTHER" id="PTHR31140:SF74">
    <property type="entry name" value="B3 DOMAIN-CONTAINING TRANSCRIPTION FACTOR LEC2"/>
    <property type="match status" value="1"/>
</dbReference>
<organism evidence="6 7">
    <name type="scientific">Momordica charantia</name>
    <name type="common">Bitter gourd</name>
    <name type="synonym">Balsam pear</name>
    <dbReference type="NCBI Taxonomy" id="3673"/>
    <lineage>
        <taxon>Eukaryota</taxon>
        <taxon>Viridiplantae</taxon>
        <taxon>Streptophyta</taxon>
        <taxon>Embryophyta</taxon>
        <taxon>Tracheophyta</taxon>
        <taxon>Spermatophyta</taxon>
        <taxon>Magnoliopsida</taxon>
        <taxon>eudicotyledons</taxon>
        <taxon>Gunneridae</taxon>
        <taxon>Pentapetalae</taxon>
        <taxon>rosids</taxon>
        <taxon>fabids</taxon>
        <taxon>Cucurbitales</taxon>
        <taxon>Cucurbitaceae</taxon>
        <taxon>Momordiceae</taxon>
        <taxon>Momordica</taxon>
    </lineage>
</organism>
<dbReference type="RefSeq" id="XP_022142260.1">
    <property type="nucleotide sequence ID" value="XM_022286568.1"/>
</dbReference>
<gene>
    <name evidence="7" type="primary">LOC111012422</name>
</gene>